<dbReference type="AlphaFoldDB" id="K5CF79"/>
<proteinExistence type="predicted"/>
<organism evidence="1 2">
    <name type="scientific">Bacteroides finegoldii CL09T03C10</name>
    <dbReference type="NCBI Taxonomy" id="997888"/>
    <lineage>
        <taxon>Bacteria</taxon>
        <taxon>Pseudomonadati</taxon>
        <taxon>Bacteroidota</taxon>
        <taxon>Bacteroidia</taxon>
        <taxon>Bacteroidales</taxon>
        <taxon>Bacteroidaceae</taxon>
        <taxon>Bacteroides</taxon>
    </lineage>
</organism>
<evidence type="ECO:0000313" key="2">
    <source>
        <dbReference type="Proteomes" id="UP000007995"/>
    </source>
</evidence>
<comment type="caution">
    <text evidence="1">The sequence shown here is derived from an EMBL/GenBank/DDBJ whole genome shotgun (WGS) entry which is preliminary data.</text>
</comment>
<accession>K5CF79</accession>
<protein>
    <submittedName>
        <fullName evidence="1">Uncharacterized protein</fullName>
    </submittedName>
</protein>
<gene>
    <name evidence="1" type="ORF">HMPREF1057_00994</name>
</gene>
<name>K5CF79_9BACE</name>
<sequence>MKTGRTFLFLFLFFLSINNEWYLIGNKQTSWINFLINKKTSKKNVYCLTRFLISCVH</sequence>
<evidence type="ECO:0000313" key="1">
    <source>
        <dbReference type="EMBL" id="EKJ92159.1"/>
    </source>
</evidence>
<reference evidence="1 2" key="1">
    <citation type="submission" date="2012-02" db="EMBL/GenBank/DDBJ databases">
        <title>The Genome Sequence of Bacteroides finegoldii CL09T03C10.</title>
        <authorList>
            <consortium name="The Broad Institute Genome Sequencing Platform"/>
            <person name="Earl A."/>
            <person name="Ward D."/>
            <person name="Feldgarden M."/>
            <person name="Gevers D."/>
            <person name="Zitomersky N.L."/>
            <person name="Coyne M.J."/>
            <person name="Comstock L.E."/>
            <person name="Young S.K."/>
            <person name="Zeng Q."/>
            <person name="Gargeya S."/>
            <person name="Fitzgerald M."/>
            <person name="Haas B."/>
            <person name="Abouelleil A."/>
            <person name="Alvarado L."/>
            <person name="Arachchi H.M."/>
            <person name="Berlin A."/>
            <person name="Chapman S.B."/>
            <person name="Gearin G."/>
            <person name="Goldberg J."/>
            <person name="Griggs A."/>
            <person name="Gujja S."/>
            <person name="Hansen M."/>
            <person name="Heiman D."/>
            <person name="Howarth C."/>
            <person name="Larimer J."/>
            <person name="Lui A."/>
            <person name="MacDonald P.J.P."/>
            <person name="McCowen C."/>
            <person name="Montmayeur A."/>
            <person name="Murphy C."/>
            <person name="Neiman D."/>
            <person name="Pearson M."/>
            <person name="Priest M."/>
            <person name="Roberts A."/>
            <person name="Saif S."/>
            <person name="Shea T."/>
            <person name="Sisk P."/>
            <person name="Stolte C."/>
            <person name="Sykes S."/>
            <person name="Wortman J."/>
            <person name="Nusbaum C."/>
            <person name="Birren B."/>
        </authorList>
    </citation>
    <scope>NUCLEOTIDE SEQUENCE [LARGE SCALE GENOMIC DNA]</scope>
    <source>
        <strain evidence="1 2">CL09T03C10</strain>
    </source>
</reference>
<dbReference type="EMBL" id="AGXW01000002">
    <property type="protein sequence ID" value="EKJ92159.1"/>
    <property type="molecule type" value="Genomic_DNA"/>
</dbReference>
<dbReference type="Proteomes" id="UP000007995">
    <property type="component" value="Unassembled WGS sequence"/>
</dbReference>
<dbReference type="HOGENOM" id="CLU_2986954_0_0_10"/>